<evidence type="ECO:0000313" key="2">
    <source>
        <dbReference type="Proteomes" id="UP000027222"/>
    </source>
</evidence>
<dbReference type="STRING" id="685588.A0A067T7M4"/>
<keyword evidence="2" id="KW-1185">Reference proteome</keyword>
<evidence type="ECO:0000313" key="1">
    <source>
        <dbReference type="EMBL" id="KDR79141.1"/>
    </source>
</evidence>
<reference evidence="2" key="1">
    <citation type="journal article" date="2014" name="Proc. Natl. Acad. Sci. U.S.A.">
        <title>Extensive sampling of basidiomycete genomes demonstrates inadequacy of the white-rot/brown-rot paradigm for wood decay fungi.</title>
        <authorList>
            <person name="Riley R."/>
            <person name="Salamov A.A."/>
            <person name="Brown D.W."/>
            <person name="Nagy L.G."/>
            <person name="Floudas D."/>
            <person name="Held B.W."/>
            <person name="Levasseur A."/>
            <person name="Lombard V."/>
            <person name="Morin E."/>
            <person name="Otillar R."/>
            <person name="Lindquist E.A."/>
            <person name="Sun H."/>
            <person name="LaButti K.M."/>
            <person name="Schmutz J."/>
            <person name="Jabbour D."/>
            <person name="Luo H."/>
            <person name="Baker S.E."/>
            <person name="Pisabarro A.G."/>
            <person name="Walton J.D."/>
            <person name="Blanchette R.A."/>
            <person name="Henrissat B."/>
            <person name="Martin F."/>
            <person name="Cullen D."/>
            <person name="Hibbett D.S."/>
            <person name="Grigoriev I.V."/>
        </authorList>
    </citation>
    <scope>NUCLEOTIDE SEQUENCE [LARGE SCALE GENOMIC DNA]</scope>
    <source>
        <strain evidence="2">CBS 339.88</strain>
    </source>
</reference>
<protein>
    <recommendedName>
        <fullName evidence="3">Aminoglycoside phosphotransferase domain-containing protein</fullName>
    </recommendedName>
</protein>
<dbReference type="OrthoDB" id="5210591at2759"/>
<accession>A0A067T7M4</accession>
<organism evidence="1 2">
    <name type="scientific">Galerina marginata (strain CBS 339.88)</name>
    <dbReference type="NCBI Taxonomy" id="685588"/>
    <lineage>
        <taxon>Eukaryota</taxon>
        <taxon>Fungi</taxon>
        <taxon>Dikarya</taxon>
        <taxon>Basidiomycota</taxon>
        <taxon>Agaricomycotina</taxon>
        <taxon>Agaricomycetes</taxon>
        <taxon>Agaricomycetidae</taxon>
        <taxon>Agaricales</taxon>
        <taxon>Agaricineae</taxon>
        <taxon>Strophariaceae</taxon>
        <taxon>Galerina</taxon>
    </lineage>
</organism>
<dbReference type="EMBL" id="KL142373">
    <property type="protein sequence ID" value="KDR79141.1"/>
    <property type="molecule type" value="Genomic_DNA"/>
</dbReference>
<name>A0A067T7M4_GALM3</name>
<proteinExistence type="predicted"/>
<evidence type="ECO:0008006" key="3">
    <source>
        <dbReference type="Google" id="ProtNLM"/>
    </source>
</evidence>
<gene>
    <name evidence="1" type="ORF">GALMADRAFT_243022</name>
</gene>
<dbReference type="AlphaFoldDB" id="A0A067T7M4"/>
<sequence length="444" mass="48271">MSTSQLPPQAASQTLTLTPTQAEDIIRTQLKGHSKSTVRLLTEIKNKNTAYSYTPSSRTYIADISMYPPQPKPLPCSCFITIAAPPTVTQSLYHTNSLLTIHHLISQILAHTSIPLPPPILDASLQHLPFHVLISPAAPLASTSIVSMREARSRALVDEKELIRVEMQIGAFLGQMHSGVLGEWFGLPRPVDEVDEGADEEISAPAVEVPLGMGLDGPSPNYPSESYSWQETFTHLLETLLSEFEAAKSPNFTLDLPYEDIRRYLSRAIGSFLFDDVEVPSLVWMTGSEDDVYVFISPSSSPSSSSTGSSSSANSTPPTAGIAAILPNIAHALWGDPLLESFFSSSPSLSTSSTEHEGKPGPCQALLEAYLASGGSPPIVFPRHKTKRLWYDLFLGLVVLRERGLGGTDAADGVDRESETVIDREWALELVRRTVEGLRDAPCY</sequence>
<dbReference type="Proteomes" id="UP000027222">
    <property type="component" value="Unassembled WGS sequence"/>
</dbReference>
<dbReference type="HOGENOM" id="CLU_064976_0_0_1"/>